<dbReference type="Proteomes" id="UP000095282">
    <property type="component" value="Unplaced"/>
</dbReference>
<evidence type="ECO:0000313" key="2">
    <source>
        <dbReference type="WBParaSite" id="Csp11.Scaffold627.g6733.t1"/>
    </source>
</evidence>
<accession>A0A1I7TK93</accession>
<dbReference type="AlphaFoldDB" id="A0A1I7TK93"/>
<sequence length="283" mass="33466">MAFYSYSRIHYCGKTPELMNILEPMDLENEESHTYSAVIEPVAGGPMELSILKEKKDDDDHIDVFVFWRLVVEFSEIVPLPKLIEKREKIKEPLYPRKREVGSIQVKDYGMWETLDINTKLAQEKLDLLRSLNDPRVRMIEGPELKPEFQKRKVDVNARRDKMFIALDAFSEQLPMLKSKYYFNYVFEDEFKALYQKLKENDDDFHQYTTKKRSYSLELGMNYLTNLLVNGGVYRSLNEESDFVPMLKVLADCIGLNATYIKKTDDVKNMLHFFRMKKMITYI</sequence>
<keyword evidence="1" id="KW-1185">Reference proteome</keyword>
<name>A0A1I7TK93_9PELO</name>
<reference evidence="2" key="1">
    <citation type="submission" date="2016-11" db="UniProtKB">
        <authorList>
            <consortium name="WormBaseParasite"/>
        </authorList>
    </citation>
    <scope>IDENTIFICATION</scope>
</reference>
<dbReference type="STRING" id="1561998.A0A1I7TK93"/>
<proteinExistence type="predicted"/>
<evidence type="ECO:0000313" key="1">
    <source>
        <dbReference type="Proteomes" id="UP000095282"/>
    </source>
</evidence>
<organism evidence="1 2">
    <name type="scientific">Caenorhabditis tropicalis</name>
    <dbReference type="NCBI Taxonomy" id="1561998"/>
    <lineage>
        <taxon>Eukaryota</taxon>
        <taxon>Metazoa</taxon>
        <taxon>Ecdysozoa</taxon>
        <taxon>Nematoda</taxon>
        <taxon>Chromadorea</taxon>
        <taxon>Rhabditida</taxon>
        <taxon>Rhabditina</taxon>
        <taxon>Rhabditomorpha</taxon>
        <taxon>Rhabditoidea</taxon>
        <taxon>Rhabditidae</taxon>
        <taxon>Peloderinae</taxon>
        <taxon>Caenorhabditis</taxon>
    </lineage>
</organism>
<dbReference type="eggNOG" id="ENOG502TGGM">
    <property type="taxonomic scope" value="Eukaryota"/>
</dbReference>
<dbReference type="WBParaSite" id="Csp11.Scaffold627.g6733.t1">
    <property type="protein sequence ID" value="Csp11.Scaffold627.g6733.t1"/>
    <property type="gene ID" value="Csp11.Scaffold627.g6733"/>
</dbReference>
<protein>
    <submittedName>
        <fullName evidence="2">MRG domain-containing protein</fullName>
    </submittedName>
</protein>